<reference evidence="3 5" key="2">
    <citation type="submission" date="2020-04" db="EMBL/GenBank/DDBJ databases">
        <title>The Whole Genome Analysis of High salt-tolerant Sphingobium yanoikuyae YC-XJ2 with Aryl organophosphorus flame retardants (aryl-OPFRs)-degrading capacity and characteristics of Related phosphotriesterase.</title>
        <authorList>
            <person name="Li X."/>
        </authorList>
    </citation>
    <scope>NUCLEOTIDE SEQUENCE [LARGE SCALE GENOMIC DNA]</scope>
    <source>
        <strain evidence="3 5">YC-XJ2</strain>
        <plasmid evidence="5">p-a-sy</plasmid>
        <plasmid evidence="3">p-A-Sy</plasmid>
    </source>
</reference>
<sequence>MRNHLWMSVAPIAALALGACSPKAEQKADNALNDTGAAVSNALNSTGNAIDNAQQALTTTPTGQEFADAAAKSDAFEIEAAKLATTNAQSPQVKEFAGMMVAAHTESTAKIKAAAKAASPAITPNATLTKDQAEDLAELKTLKGAEFDKEYIDGQVDAHEDALDLMRKYAVDGNVVSLKQAAGEIAPVVEKHLSSARALDKD</sequence>
<reference evidence="2 4" key="1">
    <citation type="submission" date="2014-03" db="EMBL/GenBank/DDBJ databases">
        <title>Genome sequence of Sphingobium yanoikuyae B1.</title>
        <authorList>
            <person name="Gan H.M."/>
            <person name="Gan H.Y."/>
            <person name="Savka M.A."/>
        </authorList>
    </citation>
    <scope>NUCLEOTIDE SEQUENCE [LARGE SCALE GENOMIC DNA]</scope>
    <source>
        <strain evidence="2 4">B1</strain>
    </source>
</reference>
<dbReference type="PATRIC" id="fig|13690.10.peg.4270"/>
<dbReference type="PROSITE" id="PS51257">
    <property type="entry name" value="PROKAR_LIPOPROTEIN"/>
    <property type="match status" value="1"/>
</dbReference>
<dbReference type="STRING" id="13690.AX777_16275"/>
<dbReference type="Pfam" id="PF13628">
    <property type="entry name" value="DUF4142"/>
    <property type="match status" value="1"/>
</dbReference>
<dbReference type="AlphaFoldDB" id="A0A084EES0"/>
<dbReference type="Gene3D" id="1.20.1260.10">
    <property type="match status" value="1"/>
</dbReference>
<geneLocation type="plasmid" evidence="5">
    <name>p-a-sy</name>
</geneLocation>
<evidence type="ECO:0000313" key="5">
    <source>
        <dbReference type="Proteomes" id="UP000502611"/>
    </source>
</evidence>
<evidence type="ECO:0000313" key="3">
    <source>
        <dbReference type="EMBL" id="QJR05818.1"/>
    </source>
</evidence>
<dbReference type="RefSeq" id="WP_026109720.1">
    <property type="nucleotide sequence ID" value="NZ_CP053022.1"/>
</dbReference>
<dbReference type="Proteomes" id="UP000502611">
    <property type="component" value="Plasmid p-A-Sy"/>
</dbReference>
<dbReference type="PANTHER" id="PTHR38593:SF1">
    <property type="entry name" value="BLR2558 PROTEIN"/>
    <property type="match status" value="1"/>
</dbReference>
<evidence type="ECO:0000259" key="1">
    <source>
        <dbReference type="Pfam" id="PF13628"/>
    </source>
</evidence>
<proteinExistence type="predicted"/>
<feature type="domain" description="DUF4142" evidence="1">
    <location>
        <begin position="62"/>
        <end position="199"/>
    </location>
</feature>
<dbReference type="EMBL" id="JGVR01000033">
    <property type="protein sequence ID" value="KEZ16462.1"/>
    <property type="molecule type" value="Genomic_DNA"/>
</dbReference>
<evidence type="ECO:0000313" key="2">
    <source>
        <dbReference type="EMBL" id="KEZ16462.1"/>
    </source>
</evidence>
<dbReference type="eggNOG" id="COG3652">
    <property type="taxonomic scope" value="Bacteria"/>
</dbReference>
<dbReference type="PANTHER" id="PTHR38593">
    <property type="entry name" value="BLR2558 PROTEIN"/>
    <property type="match status" value="1"/>
</dbReference>
<gene>
    <name evidence="2" type="ORF">CP98_04152</name>
    <name evidence="3" type="ORF">HH800_26605</name>
</gene>
<dbReference type="InterPro" id="IPR025419">
    <property type="entry name" value="DUF4142"/>
</dbReference>
<dbReference type="Proteomes" id="UP000028534">
    <property type="component" value="Unassembled WGS sequence"/>
</dbReference>
<keyword evidence="3" id="KW-0614">Plasmid</keyword>
<dbReference type="InterPro" id="IPR012347">
    <property type="entry name" value="Ferritin-like"/>
</dbReference>
<accession>A0A084EES0</accession>
<dbReference type="EMBL" id="CP053022">
    <property type="protein sequence ID" value="QJR05818.1"/>
    <property type="molecule type" value="Genomic_DNA"/>
</dbReference>
<organism evidence="2 4">
    <name type="scientific">Sphingobium yanoikuyae</name>
    <name type="common">Sphingomonas yanoikuyae</name>
    <dbReference type="NCBI Taxonomy" id="13690"/>
    <lineage>
        <taxon>Bacteria</taxon>
        <taxon>Pseudomonadati</taxon>
        <taxon>Pseudomonadota</taxon>
        <taxon>Alphaproteobacteria</taxon>
        <taxon>Sphingomonadales</taxon>
        <taxon>Sphingomonadaceae</taxon>
        <taxon>Sphingobium</taxon>
    </lineage>
</organism>
<evidence type="ECO:0000313" key="4">
    <source>
        <dbReference type="Proteomes" id="UP000028534"/>
    </source>
</evidence>
<name>A0A084EES0_SPHYA</name>
<protein>
    <submittedName>
        <fullName evidence="3">DUF4142 domain-containing protein</fullName>
    </submittedName>
    <submittedName>
        <fullName evidence="2">Putative outer membrane protein</fullName>
    </submittedName>
</protein>
<geneLocation type="plasmid" evidence="3">
    <name>p-A-Sy</name>
</geneLocation>